<organism evidence="1 2">
    <name type="scientific">Arthrobacter alpinus</name>
    <dbReference type="NCBI Taxonomy" id="656366"/>
    <lineage>
        <taxon>Bacteria</taxon>
        <taxon>Bacillati</taxon>
        <taxon>Actinomycetota</taxon>
        <taxon>Actinomycetes</taxon>
        <taxon>Micrococcales</taxon>
        <taxon>Micrococcaceae</taxon>
        <taxon>Arthrobacter</taxon>
    </lineage>
</organism>
<protein>
    <submittedName>
        <fullName evidence="1">Aminoglycoside resistance protein</fullName>
    </submittedName>
</protein>
<dbReference type="PATRIC" id="fig|656366.3.peg.816"/>
<accession>A0A0M3UFN7</accession>
<dbReference type="EMBL" id="CP012677">
    <property type="protein sequence ID" value="ALE91655.1"/>
    <property type="molecule type" value="Genomic_DNA"/>
</dbReference>
<dbReference type="RefSeq" id="WP_062005809.1">
    <property type="nucleotide sequence ID" value="NZ_CP012677.1"/>
</dbReference>
<dbReference type="InterPro" id="IPR011009">
    <property type="entry name" value="Kinase-like_dom_sf"/>
</dbReference>
<dbReference type="OrthoDB" id="3638028at2"/>
<dbReference type="Proteomes" id="UP000062833">
    <property type="component" value="Chromosome"/>
</dbReference>
<keyword evidence="2" id="KW-1185">Reference proteome</keyword>
<reference evidence="2" key="1">
    <citation type="submission" date="2015-09" db="EMBL/GenBank/DDBJ databases">
        <title>Complete genome of Arthrobacter alpinus strain R3.8.</title>
        <authorList>
            <person name="See-Too W.S."/>
            <person name="Chan K.G."/>
        </authorList>
    </citation>
    <scope>NUCLEOTIDE SEQUENCE [LARGE SCALE GENOMIC DNA]</scope>
    <source>
        <strain evidence="2">R3.8</strain>
    </source>
</reference>
<dbReference type="Pfam" id="PF04655">
    <property type="entry name" value="APH_6_hur"/>
    <property type="match status" value="1"/>
</dbReference>
<dbReference type="GO" id="GO:0019748">
    <property type="term" value="P:secondary metabolic process"/>
    <property type="evidence" value="ECO:0007669"/>
    <property type="project" value="InterPro"/>
</dbReference>
<sequence length="330" mass="36112">MPSRVGIPPDLYSRHARSREGRDWLAALPALISAALLRWHLSVDLPAGGQPWNGHTGIVIPVLTSSGGPAALKIAFPFEEALLEPVALRLWNGHGMVQILEYDTDSCSMVIERLDAHKSLQAVPLDEAEQVWGSLVRRLSIAPDVRDGWAQIPHIAATAEQFSDELPARWEDLNRPFPRWLLEAALEVCQTRGAVSRRRAQDVLVHTDLHYLNILAALDGTGYLAIDPQAQIGDAEFAVAPCLWNRLGDLPALNAEAGLRRRARNLCAAAGLDESIAAEWAVVREVENSLRYLETPGHLGDAQRSLWVASTMAGRTMPGLPTARDLKILG</sequence>
<dbReference type="SUPFAM" id="SSF56112">
    <property type="entry name" value="Protein kinase-like (PK-like)"/>
    <property type="match status" value="1"/>
</dbReference>
<dbReference type="InterPro" id="IPR006748">
    <property type="entry name" value="NH2Glyco/OHUrea_AB-resist_kin"/>
</dbReference>
<evidence type="ECO:0000313" key="1">
    <source>
        <dbReference type="EMBL" id="ALE91655.1"/>
    </source>
</evidence>
<dbReference type="KEGG" id="aaq:AOC05_03755"/>
<proteinExistence type="predicted"/>
<dbReference type="GO" id="GO:0016773">
    <property type="term" value="F:phosphotransferase activity, alcohol group as acceptor"/>
    <property type="evidence" value="ECO:0007669"/>
    <property type="project" value="InterPro"/>
</dbReference>
<gene>
    <name evidence="1" type="ORF">AOC05_03755</name>
</gene>
<evidence type="ECO:0000313" key="2">
    <source>
        <dbReference type="Proteomes" id="UP000062833"/>
    </source>
</evidence>
<dbReference type="AlphaFoldDB" id="A0A0M3UFN7"/>
<name>A0A0M3UFN7_9MICC</name>